<comment type="caution">
    <text evidence="7">The sequence shown here is derived from an EMBL/GenBank/DDBJ whole genome shotgun (WGS) entry which is preliminary data.</text>
</comment>
<keyword evidence="4" id="KW-0325">Glycoprotein</keyword>
<dbReference type="GO" id="GO:0016020">
    <property type="term" value="C:membrane"/>
    <property type="evidence" value="ECO:0007669"/>
    <property type="project" value="UniProtKB-SubCell"/>
</dbReference>
<dbReference type="AlphaFoldDB" id="A0AAV1Q4H7"/>
<dbReference type="InterPro" id="IPR036179">
    <property type="entry name" value="Ig-like_dom_sf"/>
</dbReference>
<evidence type="ECO:0000256" key="4">
    <source>
        <dbReference type="ARBA" id="ARBA00023180"/>
    </source>
</evidence>
<evidence type="ECO:0000256" key="5">
    <source>
        <dbReference type="SAM" id="SignalP"/>
    </source>
</evidence>
<keyword evidence="8" id="KW-1185">Reference proteome</keyword>
<accession>A0AAV1Q4H7</accession>
<protein>
    <submittedName>
        <fullName evidence="7">Uncharacterized protein LOC128354439 isoform X2</fullName>
    </submittedName>
</protein>
<dbReference type="SUPFAM" id="SSF48726">
    <property type="entry name" value="Immunoglobulin"/>
    <property type="match status" value="1"/>
</dbReference>
<dbReference type="PROSITE" id="PS50835">
    <property type="entry name" value="IG_LIKE"/>
    <property type="match status" value="1"/>
</dbReference>
<evidence type="ECO:0000256" key="1">
    <source>
        <dbReference type="ARBA" id="ARBA00004370"/>
    </source>
</evidence>
<evidence type="ECO:0000313" key="7">
    <source>
        <dbReference type="EMBL" id="CAK6977959.1"/>
    </source>
</evidence>
<keyword evidence="2 5" id="KW-0732">Signal</keyword>
<evidence type="ECO:0000259" key="6">
    <source>
        <dbReference type="PROSITE" id="PS50835"/>
    </source>
</evidence>
<dbReference type="InterPro" id="IPR013783">
    <property type="entry name" value="Ig-like_fold"/>
</dbReference>
<proteinExistence type="predicted"/>
<feature type="domain" description="Ig-like" evidence="6">
    <location>
        <begin position="112"/>
        <end position="187"/>
    </location>
</feature>
<dbReference type="InterPro" id="IPR007110">
    <property type="entry name" value="Ig-like_dom"/>
</dbReference>
<sequence>MWIFYFLFWTAVKASAEEPLYRKIGDQVVLTPDSVENPITYIRWKHGPNIAMQWNGEEIISYKQFKVRGSLNISTGVMTITGLTLDDSGIYTPEINNKETSNTQLLVISPVPKPTISVSCDTGRTYCVLTCSGSITGAEPVTYRWTAGDKERTSTKELKITKEDKEEWFSCTLENPVSSNSSEKVFNPFIESELSHQQISAVTHLMY</sequence>
<organism evidence="7 8">
    <name type="scientific">Scomber scombrus</name>
    <name type="common">Atlantic mackerel</name>
    <name type="synonym">Scomber vernalis</name>
    <dbReference type="NCBI Taxonomy" id="13677"/>
    <lineage>
        <taxon>Eukaryota</taxon>
        <taxon>Metazoa</taxon>
        <taxon>Chordata</taxon>
        <taxon>Craniata</taxon>
        <taxon>Vertebrata</taxon>
        <taxon>Euteleostomi</taxon>
        <taxon>Actinopterygii</taxon>
        <taxon>Neopterygii</taxon>
        <taxon>Teleostei</taxon>
        <taxon>Neoteleostei</taxon>
        <taxon>Acanthomorphata</taxon>
        <taxon>Pelagiaria</taxon>
        <taxon>Scombriformes</taxon>
        <taxon>Scombridae</taxon>
        <taxon>Scomber</taxon>
    </lineage>
</organism>
<dbReference type="PANTHER" id="PTHR12080">
    <property type="entry name" value="SIGNALING LYMPHOCYTIC ACTIVATION MOLECULE"/>
    <property type="match status" value="1"/>
</dbReference>
<evidence type="ECO:0000313" key="8">
    <source>
        <dbReference type="Proteomes" id="UP001314229"/>
    </source>
</evidence>
<evidence type="ECO:0000256" key="3">
    <source>
        <dbReference type="ARBA" id="ARBA00023136"/>
    </source>
</evidence>
<name>A0AAV1Q4H7_SCOSC</name>
<feature type="chain" id="PRO_5043875197" evidence="5">
    <location>
        <begin position="17"/>
        <end position="207"/>
    </location>
</feature>
<dbReference type="PANTHER" id="PTHR12080:SF125">
    <property type="entry name" value="CD48 ANTIGEN-LIKE"/>
    <property type="match status" value="1"/>
</dbReference>
<dbReference type="Proteomes" id="UP001314229">
    <property type="component" value="Unassembled WGS sequence"/>
</dbReference>
<keyword evidence="3" id="KW-0472">Membrane</keyword>
<dbReference type="EMBL" id="CAWUFR010000443">
    <property type="protein sequence ID" value="CAK6977959.1"/>
    <property type="molecule type" value="Genomic_DNA"/>
</dbReference>
<dbReference type="InterPro" id="IPR015631">
    <property type="entry name" value="CD2/SLAM_rcpt"/>
</dbReference>
<reference evidence="7 8" key="1">
    <citation type="submission" date="2024-01" db="EMBL/GenBank/DDBJ databases">
        <authorList>
            <person name="Alioto T."/>
            <person name="Alioto T."/>
            <person name="Gomez Garrido J."/>
        </authorList>
    </citation>
    <scope>NUCLEOTIDE SEQUENCE [LARGE SCALE GENOMIC DNA]</scope>
</reference>
<gene>
    <name evidence="7" type="ORF">FSCOSCO3_A036921</name>
</gene>
<comment type="subcellular location">
    <subcellularLocation>
        <location evidence="1">Membrane</location>
    </subcellularLocation>
</comment>
<evidence type="ECO:0000256" key="2">
    <source>
        <dbReference type="ARBA" id="ARBA00022729"/>
    </source>
</evidence>
<dbReference type="Gene3D" id="2.60.40.10">
    <property type="entry name" value="Immunoglobulins"/>
    <property type="match status" value="2"/>
</dbReference>
<feature type="signal peptide" evidence="5">
    <location>
        <begin position="1"/>
        <end position="16"/>
    </location>
</feature>